<keyword evidence="1" id="KW-0805">Transcription regulation</keyword>
<evidence type="ECO:0000256" key="2">
    <source>
        <dbReference type="ARBA" id="ARBA00023125"/>
    </source>
</evidence>
<evidence type="ECO:0000313" key="5">
    <source>
        <dbReference type="EMBL" id="GHC72534.1"/>
    </source>
</evidence>
<feature type="domain" description="Transcriptional regulator LacI/GalR-like sensor" evidence="4">
    <location>
        <begin position="133"/>
        <end position="289"/>
    </location>
</feature>
<dbReference type="CDD" id="cd06278">
    <property type="entry name" value="PBP1_LacI-like"/>
    <property type="match status" value="1"/>
</dbReference>
<dbReference type="Proteomes" id="UP000641137">
    <property type="component" value="Unassembled WGS sequence"/>
</dbReference>
<dbReference type="Pfam" id="PF13377">
    <property type="entry name" value="Peripla_BP_3"/>
    <property type="match status" value="1"/>
</dbReference>
<comment type="caution">
    <text evidence="5">The sequence shown here is derived from an EMBL/GenBank/DDBJ whole genome shotgun (WGS) entry which is preliminary data.</text>
</comment>
<dbReference type="SUPFAM" id="SSF53822">
    <property type="entry name" value="Periplasmic binding protein-like I"/>
    <property type="match status" value="1"/>
</dbReference>
<organism evidence="5 6">
    <name type="scientific">Limoniibacter endophyticus</name>
    <dbReference type="NCBI Taxonomy" id="1565040"/>
    <lineage>
        <taxon>Bacteria</taxon>
        <taxon>Pseudomonadati</taxon>
        <taxon>Pseudomonadota</taxon>
        <taxon>Alphaproteobacteria</taxon>
        <taxon>Hyphomicrobiales</taxon>
        <taxon>Bartonellaceae</taxon>
        <taxon>Limoniibacter</taxon>
    </lineage>
</organism>
<dbReference type="Gene3D" id="3.40.50.2300">
    <property type="match status" value="2"/>
</dbReference>
<evidence type="ECO:0000313" key="6">
    <source>
        <dbReference type="Proteomes" id="UP000641137"/>
    </source>
</evidence>
<dbReference type="EMBL" id="BMZO01000006">
    <property type="protein sequence ID" value="GHC72534.1"/>
    <property type="molecule type" value="Genomic_DNA"/>
</dbReference>
<keyword evidence="2" id="KW-0238">DNA-binding</keyword>
<gene>
    <name evidence="5" type="ORF">GCM10010136_20310</name>
</gene>
<dbReference type="GO" id="GO:0003700">
    <property type="term" value="F:DNA-binding transcription factor activity"/>
    <property type="evidence" value="ECO:0007669"/>
    <property type="project" value="TreeGrafter"/>
</dbReference>
<accession>A0A8J3DJ55</accession>
<name>A0A8J3DJ55_9HYPH</name>
<proteinExistence type="predicted"/>
<dbReference type="GO" id="GO:0000976">
    <property type="term" value="F:transcription cis-regulatory region binding"/>
    <property type="evidence" value="ECO:0007669"/>
    <property type="project" value="TreeGrafter"/>
</dbReference>
<sequence length="296" mass="31716">MEAASVLGYQVNDLARGLLANRSRLVGLIVTKPEVGFRAHLVAALTRLLIKRGNIPFLINAGSSEQELSAAQTALFGYRSEATIVLSGSPPASLVELARLNGQPLVMIGRSEADCDHVRINNHGAALKAAALFVLNGYTRLAIAGSATGTPSLVEREQAFVSEARRLGATVDIAYCGDSDYAGGQQAAAELFGRKSRPQAVFCVNDLIALGLMDAARGRFRLRVPDDVSVVGFDDIPESAWDSYQLTTFRQDPGEMAARAVRQLERRLVNPLAAPSTVQLDPEFIVRSSARLVIAD</sequence>
<dbReference type="PANTHER" id="PTHR30146:SF109">
    <property type="entry name" value="HTH-TYPE TRANSCRIPTIONAL REGULATOR GALS"/>
    <property type="match status" value="1"/>
</dbReference>
<dbReference type="PANTHER" id="PTHR30146">
    <property type="entry name" value="LACI-RELATED TRANSCRIPTIONAL REPRESSOR"/>
    <property type="match status" value="1"/>
</dbReference>
<evidence type="ECO:0000256" key="3">
    <source>
        <dbReference type="ARBA" id="ARBA00023163"/>
    </source>
</evidence>
<protein>
    <submittedName>
        <fullName evidence="5">LacI family transcriptional regulator</fullName>
    </submittedName>
</protein>
<reference evidence="5" key="1">
    <citation type="journal article" date="2014" name="Int. J. Syst. Evol. Microbiol.">
        <title>Complete genome sequence of Corynebacterium casei LMG S-19264T (=DSM 44701T), isolated from a smear-ripened cheese.</title>
        <authorList>
            <consortium name="US DOE Joint Genome Institute (JGI-PGF)"/>
            <person name="Walter F."/>
            <person name="Albersmeier A."/>
            <person name="Kalinowski J."/>
            <person name="Ruckert C."/>
        </authorList>
    </citation>
    <scope>NUCLEOTIDE SEQUENCE</scope>
    <source>
        <strain evidence="5">KCTC 42097</strain>
    </source>
</reference>
<reference evidence="5" key="2">
    <citation type="submission" date="2020-09" db="EMBL/GenBank/DDBJ databases">
        <authorList>
            <person name="Sun Q."/>
            <person name="Kim S."/>
        </authorList>
    </citation>
    <scope>NUCLEOTIDE SEQUENCE</scope>
    <source>
        <strain evidence="5">KCTC 42097</strain>
    </source>
</reference>
<dbReference type="AlphaFoldDB" id="A0A8J3DJ55"/>
<dbReference type="InterPro" id="IPR046335">
    <property type="entry name" value="LacI/GalR-like_sensor"/>
</dbReference>
<keyword evidence="3" id="KW-0804">Transcription</keyword>
<evidence type="ECO:0000259" key="4">
    <source>
        <dbReference type="Pfam" id="PF13377"/>
    </source>
</evidence>
<evidence type="ECO:0000256" key="1">
    <source>
        <dbReference type="ARBA" id="ARBA00023015"/>
    </source>
</evidence>
<keyword evidence="6" id="KW-1185">Reference proteome</keyword>
<dbReference type="InterPro" id="IPR028082">
    <property type="entry name" value="Peripla_BP_I"/>
</dbReference>